<dbReference type="Proteomes" id="UP000319353">
    <property type="component" value="Unassembled WGS sequence"/>
</dbReference>
<organism evidence="1 2">
    <name type="scientific">Candidatus Segetimicrobium genomatis</name>
    <dbReference type="NCBI Taxonomy" id="2569760"/>
    <lineage>
        <taxon>Bacteria</taxon>
        <taxon>Bacillati</taxon>
        <taxon>Candidatus Sysuimicrobiota</taxon>
        <taxon>Candidatus Sysuimicrobiia</taxon>
        <taxon>Candidatus Sysuimicrobiales</taxon>
        <taxon>Candidatus Segetimicrobiaceae</taxon>
        <taxon>Candidatus Segetimicrobium</taxon>
    </lineage>
</organism>
<dbReference type="GO" id="GO:0042834">
    <property type="term" value="F:peptidoglycan binding"/>
    <property type="evidence" value="ECO:0007669"/>
    <property type="project" value="InterPro"/>
</dbReference>
<evidence type="ECO:0008006" key="3">
    <source>
        <dbReference type="Google" id="ProtNLM"/>
    </source>
</evidence>
<protein>
    <recommendedName>
        <fullName evidence="3">SPOR domain-containing protein</fullName>
    </recommendedName>
</protein>
<dbReference type="SUPFAM" id="SSF110997">
    <property type="entry name" value="Sporulation related repeat"/>
    <property type="match status" value="1"/>
</dbReference>
<dbReference type="EMBL" id="VBAL01000058">
    <property type="protein sequence ID" value="TMJ03649.1"/>
    <property type="molecule type" value="Genomic_DNA"/>
</dbReference>
<reference evidence="1 2" key="1">
    <citation type="journal article" date="2019" name="Nat. Microbiol.">
        <title>Mediterranean grassland soil C-N compound turnover is dependent on rainfall and depth, and is mediated by genomically divergent microorganisms.</title>
        <authorList>
            <person name="Diamond S."/>
            <person name="Andeer P.F."/>
            <person name="Li Z."/>
            <person name="Crits-Christoph A."/>
            <person name="Burstein D."/>
            <person name="Anantharaman K."/>
            <person name="Lane K.R."/>
            <person name="Thomas B.C."/>
            <person name="Pan C."/>
            <person name="Northen T.R."/>
            <person name="Banfield J.F."/>
        </authorList>
    </citation>
    <scope>NUCLEOTIDE SEQUENCE [LARGE SCALE GENOMIC DNA]</scope>
    <source>
        <strain evidence="1">NP_4</strain>
    </source>
</reference>
<comment type="caution">
    <text evidence="1">The sequence shown here is derived from an EMBL/GenBank/DDBJ whole genome shotgun (WGS) entry which is preliminary data.</text>
</comment>
<evidence type="ECO:0000313" key="1">
    <source>
        <dbReference type="EMBL" id="TMJ03649.1"/>
    </source>
</evidence>
<evidence type="ECO:0000313" key="2">
    <source>
        <dbReference type="Proteomes" id="UP000319353"/>
    </source>
</evidence>
<name>A0A537L6K1_9BACT</name>
<proteinExistence type="predicted"/>
<sequence length="174" mass="18876">MATWDERTFQNRIRPAPVVPVGRQIPQLLAAGLMALILASGPYWALRATLPLSSVATALRTGALEVAPASRSSLVVASRLGQARAMASRSGRFVVAFGRFERFESADAHARLIRSKGYIAAVVQSGTAYLVVSRQYRSLADAKFWSLIFSNIGLEAKAVARLEAHLRQELVPSL</sequence>
<dbReference type="AlphaFoldDB" id="A0A537L6K1"/>
<accession>A0A537L6K1</accession>
<dbReference type="InterPro" id="IPR036680">
    <property type="entry name" value="SPOR-like_sf"/>
</dbReference>
<gene>
    <name evidence="1" type="ORF">E6H01_04990</name>
</gene>